<sequence length="135" mass="15151">MPARAVSPTIAQKSKVIAMYNTDFISALRTWIDSNVAAISSLDDVAARAGYSKWHLQRMFKAHTGVRLGEYIRNKKLDESARRLKVCQGSILDIALSMGFDSQRSFTRSFKRRFDVTPGVWKKEVTAGKPLDRAA</sequence>
<evidence type="ECO:0000256" key="3">
    <source>
        <dbReference type="ARBA" id="ARBA00023163"/>
    </source>
</evidence>
<dbReference type="EMBL" id="CP001135">
    <property type="protein sequence ID" value="ACY85161.1"/>
    <property type="molecule type" value="Genomic_DNA"/>
</dbReference>
<feature type="domain" description="HTH araC/xylS-type" evidence="4">
    <location>
        <begin position="26"/>
        <end position="124"/>
    </location>
</feature>
<keyword evidence="2" id="KW-0238">DNA-binding</keyword>
<dbReference type="Proteomes" id="UP000002634">
    <property type="component" value="Chromosome"/>
</dbReference>
<evidence type="ECO:0000256" key="1">
    <source>
        <dbReference type="ARBA" id="ARBA00023015"/>
    </source>
</evidence>
<evidence type="ECO:0000313" key="6">
    <source>
        <dbReference type="Proteomes" id="UP000002634"/>
    </source>
</evidence>
<evidence type="ECO:0000259" key="4">
    <source>
        <dbReference type="PROSITE" id="PS01124"/>
    </source>
</evidence>
<dbReference type="Pfam" id="PF12833">
    <property type="entry name" value="HTH_18"/>
    <property type="match status" value="1"/>
</dbReference>
<dbReference type="AlphaFoldDB" id="A0AAU8P4R8"/>
<dbReference type="InterPro" id="IPR018062">
    <property type="entry name" value="HTH_AraC-typ_CS"/>
</dbReference>
<dbReference type="GO" id="GO:0043565">
    <property type="term" value="F:sequence-specific DNA binding"/>
    <property type="evidence" value="ECO:0007669"/>
    <property type="project" value="InterPro"/>
</dbReference>
<dbReference type="KEGG" id="etr:ETAE_2326"/>
<proteinExistence type="predicted"/>
<evidence type="ECO:0000313" key="5">
    <source>
        <dbReference type="EMBL" id="ACY85161.1"/>
    </source>
</evidence>
<evidence type="ECO:0000256" key="2">
    <source>
        <dbReference type="ARBA" id="ARBA00023125"/>
    </source>
</evidence>
<dbReference type="PROSITE" id="PS00041">
    <property type="entry name" value="HTH_ARAC_FAMILY_1"/>
    <property type="match status" value="1"/>
</dbReference>
<accession>A0AAU8P4R8</accession>
<name>A0AAU8P4R8_EDWPI</name>
<reference evidence="5 6" key="1">
    <citation type="journal article" date="2009" name="PLoS ONE">
        <title>Genome sequence of the versatile fish pathogen Edwardsiella tarda provides insights into its adaptation to broad host ranges and intracellular niches.</title>
        <authorList>
            <person name="Wang Q."/>
            <person name="Yang M."/>
            <person name="Xiao J."/>
            <person name="Wu H."/>
            <person name="Wang X."/>
            <person name="Lv Y."/>
            <person name="Xu L."/>
            <person name="Zheng H."/>
            <person name="Wang S."/>
            <person name="Zhao G."/>
            <person name="Liu Q."/>
            <person name="Zhang Y."/>
        </authorList>
    </citation>
    <scope>NUCLEOTIDE SEQUENCE [LARGE SCALE GENOMIC DNA]</scope>
    <source>
        <strain evidence="6">EIB202 / CCTCC M208068</strain>
    </source>
</reference>
<organism evidence="5 6">
    <name type="scientific">Edwardsiella piscicida</name>
    <dbReference type="NCBI Taxonomy" id="1263550"/>
    <lineage>
        <taxon>Bacteria</taxon>
        <taxon>Pseudomonadati</taxon>
        <taxon>Pseudomonadota</taxon>
        <taxon>Gammaproteobacteria</taxon>
        <taxon>Enterobacterales</taxon>
        <taxon>Hafniaceae</taxon>
        <taxon>Edwardsiella</taxon>
    </lineage>
</organism>
<dbReference type="InterPro" id="IPR050959">
    <property type="entry name" value="MarA-like"/>
</dbReference>
<protein>
    <submittedName>
        <fullName evidence="5">Transcriptional regulator, AraC family</fullName>
    </submittedName>
</protein>
<keyword evidence="1" id="KW-0805">Transcription regulation</keyword>
<dbReference type="PRINTS" id="PR00032">
    <property type="entry name" value="HTHARAC"/>
</dbReference>
<dbReference type="InterPro" id="IPR020449">
    <property type="entry name" value="Tscrpt_reg_AraC-type_HTH"/>
</dbReference>
<dbReference type="PROSITE" id="PS01124">
    <property type="entry name" value="HTH_ARAC_FAMILY_2"/>
    <property type="match status" value="1"/>
</dbReference>
<dbReference type="InterPro" id="IPR009057">
    <property type="entry name" value="Homeodomain-like_sf"/>
</dbReference>
<dbReference type="SUPFAM" id="SSF46689">
    <property type="entry name" value="Homeodomain-like"/>
    <property type="match status" value="2"/>
</dbReference>
<dbReference type="GO" id="GO:0003700">
    <property type="term" value="F:DNA-binding transcription factor activity"/>
    <property type="evidence" value="ECO:0007669"/>
    <property type="project" value="InterPro"/>
</dbReference>
<dbReference type="InterPro" id="IPR018060">
    <property type="entry name" value="HTH_AraC"/>
</dbReference>
<dbReference type="PANTHER" id="PTHR47504:SF5">
    <property type="entry name" value="RIGHT ORIGIN-BINDING PROTEIN"/>
    <property type="match status" value="1"/>
</dbReference>
<keyword evidence="6" id="KW-1185">Reference proteome</keyword>
<dbReference type="PANTHER" id="PTHR47504">
    <property type="entry name" value="RIGHT ORIGIN-BINDING PROTEIN"/>
    <property type="match status" value="1"/>
</dbReference>
<dbReference type="Gene3D" id="1.10.10.60">
    <property type="entry name" value="Homeodomain-like"/>
    <property type="match status" value="2"/>
</dbReference>
<keyword evidence="3" id="KW-0804">Transcription</keyword>
<dbReference type="SMART" id="SM00342">
    <property type="entry name" value="HTH_ARAC"/>
    <property type="match status" value="1"/>
</dbReference>
<gene>
    <name evidence="5" type="ordered locus">ETAE_2326</name>
</gene>